<dbReference type="CDD" id="cd05233">
    <property type="entry name" value="SDR_c"/>
    <property type="match status" value="1"/>
</dbReference>
<dbReference type="Gene3D" id="3.40.50.720">
    <property type="entry name" value="NAD(P)-binding Rossmann-like Domain"/>
    <property type="match status" value="1"/>
</dbReference>
<reference evidence="6" key="1">
    <citation type="journal article" date="2016" name="Genome Announc.">
        <title>Draft Genome Sequences of Five Rapidly Growing Mycobacterium Species, M. thermoresistibile, M. fortuitum subsp. acetamidolyticum, M. canariasense, M. brisbanense, and M. novocastrense.</title>
        <authorList>
            <person name="Katahira K."/>
            <person name="Ogura Y."/>
            <person name="Gotoh Y."/>
            <person name="Hayashi T."/>
        </authorList>
    </citation>
    <scope>NUCLEOTIDE SEQUENCE [LARGE SCALE GENOMIC DNA]</scope>
    <source>
        <strain evidence="6">JCM15298</strain>
    </source>
</reference>
<keyword evidence="2" id="KW-0560">Oxidoreductase</keyword>
<accession>A0A100WBJ0</accession>
<evidence type="ECO:0000256" key="3">
    <source>
        <dbReference type="RuleBase" id="RU000363"/>
    </source>
</evidence>
<reference evidence="6" key="2">
    <citation type="submission" date="2016-02" db="EMBL/GenBank/DDBJ databases">
        <title>Draft genome sequence of five rapidly growing Mycobacterium species.</title>
        <authorList>
            <person name="Katahira K."/>
            <person name="Gotou Y."/>
            <person name="Iida K."/>
            <person name="Ogura Y."/>
            <person name="Hayashi T."/>
        </authorList>
    </citation>
    <scope>NUCLEOTIDE SEQUENCE [LARGE SCALE GENOMIC DNA]</scope>
    <source>
        <strain evidence="6">JCM15298</strain>
    </source>
</reference>
<feature type="region of interest" description="Disordered" evidence="4">
    <location>
        <begin position="1"/>
        <end position="29"/>
    </location>
</feature>
<dbReference type="PANTHER" id="PTHR43669:SF12">
    <property type="entry name" value="BLR5618 PROTEIN"/>
    <property type="match status" value="1"/>
</dbReference>
<dbReference type="GO" id="GO:0016491">
    <property type="term" value="F:oxidoreductase activity"/>
    <property type="evidence" value="ECO:0007669"/>
    <property type="project" value="UniProtKB-KW"/>
</dbReference>
<evidence type="ECO:0000313" key="5">
    <source>
        <dbReference type="EMBL" id="GAS94993.1"/>
    </source>
</evidence>
<dbReference type="AlphaFoldDB" id="A0A100WBJ0"/>
<dbReference type="SUPFAM" id="SSF51735">
    <property type="entry name" value="NAD(P)-binding Rossmann-fold domains"/>
    <property type="match status" value="1"/>
</dbReference>
<comment type="similarity">
    <text evidence="1 3">Belongs to the short-chain dehydrogenases/reductases (SDR) family.</text>
</comment>
<dbReference type="PANTHER" id="PTHR43669">
    <property type="entry name" value="5-KETO-D-GLUCONATE 5-REDUCTASE"/>
    <property type="match status" value="1"/>
</dbReference>
<dbReference type="PRINTS" id="PR00081">
    <property type="entry name" value="GDHRDH"/>
</dbReference>
<proteinExistence type="inferred from homology"/>
<gene>
    <name evidence="5" type="ORF">RMCC_1959</name>
</gene>
<dbReference type="FunFam" id="3.40.50.720:FF:000084">
    <property type="entry name" value="Short-chain dehydrogenase reductase"/>
    <property type="match status" value="1"/>
</dbReference>
<dbReference type="InterPro" id="IPR002347">
    <property type="entry name" value="SDR_fam"/>
</dbReference>
<name>A0A100WBJ0_MYCCR</name>
<dbReference type="Pfam" id="PF00106">
    <property type="entry name" value="adh_short"/>
    <property type="match status" value="1"/>
</dbReference>
<dbReference type="EMBL" id="BCSY01000036">
    <property type="protein sequence ID" value="GAS94993.1"/>
    <property type="molecule type" value="Genomic_DNA"/>
</dbReference>
<dbReference type="InterPro" id="IPR036291">
    <property type="entry name" value="NAD(P)-bd_dom_sf"/>
</dbReference>
<organism evidence="5 6">
    <name type="scientific">Mycolicibacterium canariasense</name>
    <name type="common">Mycobacterium canariasense</name>
    <dbReference type="NCBI Taxonomy" id="228230"/>
    <lineage>
        <taxon>Bacteria</taxon>
        <taxon>Bacillati</taxon>
        <taxon>Actinomycetota</taxon>
        <taxon>Actinomycetes</taxon>
        <taxon>Mycobacteriales</taxon>
        <taxon>Mycobacteriaceae</taxon>
        <taxon>Mycolicibacterium</taxon>
    </lineage>
</organism>
<dbReference type="STRING" id="228230.RMCC_1959"/>
<evidence type="ECO:0000256" key="4">
    <source>
        <dbReference type="SAM" id="MobiDB-lite"/>
    </source>
</evidence>
<comment type="caution">
    <text evidence="5">The sequence shown here is derived from an EMBL/GenBank/DDBJ whole genome shotgun (WGS) entry which is preliminary data.</text>
</comment>
<keyword evidence="6" id="KW-1185">Reference proteome</keyword>
<evidence type="ECO:0000256" key="2">
    <source>
        <dbReference type="ARBA" id="ARBA00023002"/>
    </source>
</evidence>
<sequence>MGESARRLFPPPAGFAPDRGRHGRRNVGGAPCDNPLVIKVVVITGAGSGIGRATARVLLDAGHRVVLAGRRPEQLVETADGRPHARVVPTDVTDPSSVQALFADTASAFGRVDVLFNNAGIFGPSASIADIDTDQWHNVWRTNVDGSVFCAREAARIMAAQLPRGGRIINNGSLSAHRPRPKSLAYTVTKHAISGLTASMLLDLRNLDICVTQLDIGNAATDMTAGFSETLQADGTLAAEPTFDVEHVARAVAHLVDMPLEVSVPELTVMARAMPYYGRG</sequence>
<evidence type="ECO:0000313" key="6">
    <source>
        <dbReference type="Proteomes" id="UP000069443"/>
    </source>
</evidence>
<protein>
    <submittedName>
        <fullName evidence="5">Short-chain dehydrogenase</fullName>
    </submittedName>
</protein>
<dbReference type="PRINTS" id="PR00080">
    <property type="entry name" value="SDRFAMILY"/>
</dbReference>
<evidence type="ECO:0000256" key="1">
    <source>
        <dbReference type="ARBA" id="ARBA00006484"/>
    </source>
</evidence>
<dbReference type="Proteomes" id="UP000069443">
    <property type="component" value="Unassembled WGS sequence"/>
</dbReference>